<dbReference type="PANTHER" id="PTHR10204:SF34">
    <property type="entry name" value="NAD(P)H DEHYDROGENASE [QUINONE] 1 ISOFORM 1"/>
    <property type="match status" value="1"/>
</dbReference>
<evidence type="ECO:0000313" key="5">
    <source>
        <dbReference type="Proteomes" id="UP000265845"/>
    </source>
</evidence>
<feature type="domain" description="Flavodoxin-like fold" evidence="3">
    <location>
        <begin position="4"/>
        <end position="186"/>
    </location>
</feature>
<dbReference type="AlphaFoldDB" id="A0A399RP07"/>
<sequence length="199" mass="22724">MSTRIFIWVGHPRETSLSHGLADAFQQAAEEAGAEVRRMNLCDMEFDPDLTEGYHARKVLEPCLEIWRENTLWAEHLVWLYPQWWGGMPAKMKGVIDRCFLPGYAMAYHEKGPWWDRLLAGRSADIFMTSDAPVVFDAFSYRRAAKNQVERTVLNFAGVKPRKTFQFGPVKTAKPAKIEAWIRRAAARGKAIAHQSTKA</sequence>
<protein>
    <submittedName>
        <fullName evidence="4">Flavodoxin family protein</fullName>
    </submittedName>
</protein>
<dbReference type="InterPro" id="IPR051545">
    <property type="entry name" value="NAD(P)H_dehydrogenase_qn"/>
</dbReference>
<reference evidence="4 5" key="1">
    <citation type="submission" date="2018-08" db="EMBL/GenBank/DDBJ databases">
        <title>Henriciella mobilis sp. nov., isolated from seawater.</title>
        <authorList>
            <person name="Cheng H."/>
            <person name="Wu Y.-H."/>
            <person name="Xu X.-W."/>
            <person name="Guo L.-L."/>
        </authorList>
    </citation>
    <scope>NUCLEOTIDE SEQUENCE [LARGE SCALE GENOMIC DNA]</scope>
    <source>
        <strain evidence="4 5">CCUG67844</strain>
    </source>
</reference>
<keyword evidence="5" id="KW-1185">Reference proteome</keyword>
<dbReference type="SUPFAM" id="SSF52218">
    <property type="entry name" value="Flavoproteins"/>
    <property type="match status" value="1"/>
</dbReference>
<proteinExistence type="inferred from homology"/>
<accession>A0A399RP07</accession>
<evidence type="ECO:0000256" key="2">
    <source>
        <dbReference type="ARBA" id="ARBA00023002"/>
    </source>
</evidence>
<evidence type="ECO:0000313" key="4">
    <source>
        <dbReference type="EMBL" id="RIJ32063.1"/>
    </source>
</evidence>
<comment type="caution">
    <text evidence="4">The sequence shown here is derived from an EMBL/GenBank/DDBJ whole genome shotgun (WGS) entry which is preliminary data.</text>
</comment>
<dbReference type="EMBL" id="QWGA01000003">
    <property type="protein sequence ID" value="RIJ32063.1"/>
    <property type="molecule type" value="Genomic_DNA"/>
</dbReference>
<dbReference type="Pfam" id="PF02525">
    <property type="entry name" value="Flavodoxin_2"/>
    <property type="match status" value="1"/>
</dbReference>
<gene>
    <name evidence="4" type="ORF">D1222_07480</name>
</gene>
<dbReference type="InterPro" id="IPR003680">
    <property type="entry name" value="Flavodoxin_fold"/>
</dbReference>
<dbReference type="Gene3D" id="3.40.50.360">
    <property type="match status" value="1"/>
</dbReference>
<dbReference type="InterPro" id="IPR029039">
    <property type="entry name" value="Flavoprotein-like_sf"/>
</dbReference>
<keyword evidence="2" id="KW-0560">Oxidoreductase</keyword>
<name>A0A399RP07_9PROT</name>
<evidence type="ECO:0000256" key="1">
    <source>
        <dbReference type="ARBA" id="ARBA00006252"/>
    </source>
</evidence>
<dbReference type="GO" id="GO:0003955">
    <property type="term" value="F:NAD(P)H dehydrogenase (quinone) activity"/>
    <property type="evidence" value="ECO:0007669"/>
    <property type="project" value="TreeGrafter"/>
</dbReference>
<dbReference type="Proteomes" id="UP000265845">
    <property type="component" value="Unassembled WGS sequence"/>
</dbReference>
<organism evidence="4 5">
    <name type="scientific">Henriciella algicola</name>
    <dbReference type="NCBI Taxonomy" id="1608422"/>
    <lineage>
        <taxon>Bacteria</taxon>
        <taxon>Pseudomonadati</taxon>
        <taxon>Pseudomonadota</taxon>
        <taxon>Alphaproteobacteria</taxon>
        <taxon>Hyphomonadales</taxon>
        <taxon>Hyphomonadaceae</taxon>
        <taxon>Henriciella</taxon>
    </lineage>
</organism>
<dbReference type="RefSeq" id="WP_119453551.1">
    <property type="nucleotide sequence ID" value="NZ_QWGA01000003.1"/>
</dbReference>
<evidence type="ECO:0000259" key="3">
    <source>
        <dbReference type="Pfam" id="PF02525"/>
    </source>
</evidence>
<dbReference type="GO" id="GO:0005829">
    <property type="term" value="C:cytosol"/>
    <property type="evidence" value="ECO:0007669"/>
    <property type="project" value="TreeGrafter"/>
</dbReference>
<dbReference type="OrthoDB" id="9798454at2"/>
<comment type="similarity">
    <text evidence="1">Belongs to the NAD(P)H dehydrogenase (quinone) family.</text>
</comment>
<dbReference type="PANTHER" id="PTHR10204">
    <property type="entry name" value="NAD P H OXIDOREDUCTASE-RELATED"/>
    <property type="match status" value="1"/>
</dbReference>